<dbReference type="Pfam" id="PF20620">
    <property type="entry name" value="DUF6805"/>
    <property type="match status" value="1"/>
</dbReference>
<dbReference type="InterPro" id="IPR008928">
    <property type="entry name" value="6-hairpin_glycosidase_sf"/>
</dbReference>
<protein>
    <submittedName>
        <fullName evidence="4">Uncharacterized protein</fullName>
    </submittedName>
</protein>
<dbReference type="PANTHER" id="PTHR31151">
    <property type="entry name" value="PROLINE-TRNA LIGASE (DUF1680)"/>
    <property type="match status" value="1"/>
</dbReference>
<evidence type="ECO:0000259" key="1">
    <source>
        <dbReference type="Pfam" id="PF07944"/>
    </source>
</evidence>
<dbReference type="HOGENOM" id="CLU_008033_1_0_11"/>
<accession>A0A0A7I9A9</accession>
<dbReference type="AlphaFoldDB" id="A0A0A7I9A9"/>
<sequence>MNDAITRFPTSRVSIDDTEYLAAQQAGAQYLLHLNPDRLLYPFRREAGIPQPTASNGETILSYPNWEATGLDGHIAGHYLSACVAFAQALAGSSTNNIAAAVNSTAFIQRAAHMVRGMRECQQAFSDDETMRGYIGGIPNSRSIFTRIARGDVESQNFALNGGWVPIYNLHKTFAGLLDAWEGLACIDADTSIIARRSVIELADWWCRIAEPLSDEIFERILVSEFGGMCESFAELYARTGNECYRRMAYRFCDATIFEPLSRGEDTLTGMHANTQIPKVLGWERLGALCGDDTCNTATNTFWNSVVHHRSISIGAHSVSEHFHPADDFSSMVESREGPETCNSYNMSKLAERLWLREPKPEYLDFYERVLENHLLSTVNPEHPGFVYFTPMRPDHYRAYSTSGQCFWCCVGSGLENHARYGRLVFARQHVDGEPERLLCNLLIGATLDWAEEGIAVRQTVTRSNADGGRYVAHIRIHADDARTHRLIVCVRDPWWAADFSIEVVAGGVAGDCTAVDCVVDDCAVFDGAAPEGGASQLASLPEGYRAMRLEWRGETEIRVLVKPRVSVELLPDGSAWASFMVGPKVMALRGDDQDLIGQFADDSRMGHIAAGPLRASAELPIIVAGDADGAGVAGAPSMLGQARLDMENKRLSVPALDSRNHLVSLELESFTSIHESRYSVYLPIAPNGDVDGRRQELAQADAEQMRHESSTIDAISCGQQQSEVDHEYCGQSDDMGADGTIHWRRTAAEGCFGYTMRRPSDGGRLEVSLCVDDADMPYALSIDDVTLKRVERRVIDGDPLCADIYDLATAGDASRIAVRIAAAGRVSTPRISVLRVVAC</sequence>
<dbReference type="Pfam" id="PF16375">
    <property type="entry name" value="DUF4986"/>
    <property type="match status" value="1"/>
</dbReference>
<dbReference type="PANTHER" id="PTHR31151:SF0">
    <property type="entry name" value="PROLINE-TRNA LIGASE (DUF1680)"/>
    <property type="match status" value="1"/>
</dbReference>
<name>A0A0A7I9A9_9BIFI</name>
<reference evidence="4 5" key="1">
    <citation type="journal article" date="2015" name="Genome Announc.">
        <title>Complete and Assembled Genome Sequence of Bifidobacterium kashiwanohense PV20-2, Isolated from the Feces of an Anemic Kenyan Infant.</title>
        <authorList>
            <person name="Vazquez-Gutierrez P."/>
            <person name="Lacroix C."/>
            <person name="Chassard C."/>
            <person name="Klumpp J."/>
            <person name="Jans C."/>
            <person name="Stevens M.J."/>
        </authorList>
    </citation>
    <scope>NUCLEOTIDE SEQUENCE [LARGE SCALE GENOMIC DNA]</scope>
    <source>
        <strain evidence="4 5">PV20-2</strain>
    </source>
</reference>
<dbReference type="OrthoDB" id="9757939at2"/>
<dbReference type="EMBL" id="CP007456">
    <property type="protein sequence ID" value="AIZ15384.1"/>
    <property type="molecule type" value="Genomic_DNA"/>
</dbReference>
<dbReference type="Pfam" id="PF07944">
    <property type="entry name" value="Beta-AFase-like_GH127_cat"/>
    <property type="match status" value="1"/>
</dbReference>
<evidence type="ECO:0000313" key="5">
    <source>
        <dbReference type="Proteomes" id="UP000030625"/>
    </source>
</evidence>
<dbReference type="InterPro" id="IPR012878">
    <property type="entry name" value="Beta-AFase-like_GH127_cat"/>
</dbReference>
<evidence type="ECO:0000259" key="2">
    <source>
        <dbReference type="Pfam" id="PF16375"/>
    </source>
</evidence>
<feature type="domain" description="Non-reducing end beta-L-arabinofuranosidase-like GH127 catalytic" evidence="1">
    <location>
        <begin position="13"/>
        <end position="422"/>
    </location>
</feature>
<organism evidence="4 5">
    <name type="scientific">Bifidobacterium catenulatum PV20-2</name>
    <dbReference type="NCBI Taxonomy" id="1447716"/>
    <lineage>
        <taxon>Bacteria</taxon>
        <taxon>Bacillati</taxon>
        <taxon>Actinomycetota</taxon>
        <taxon>Actinomycetes</taxon>
        <taxon>Bifidobacteriales</taxon>
        <taxon>Bifidobacteriaceae</taxon>
        <taxon>Bifidobacterium</taxon>
    </lineage>
</organism>
<dbReference type="STRING" id="1447716.AH68_00890"/>
<gene>
    <name evidence="4" type="ORF">AH68_00890</name>
</gene>
<dbReference type="InterPro" id="IPR032275">
    <property type="entry name" value="DUF4986"/>
</dbReference>
<dbReference type="RefSeq" id="WP_052189116.1">
    <property type="nucleotide sequence ID" value="NZ_CP007456.1"/>
</dbReference>
<dbReference type="InterPro" id="IPR046544">
    <property type="entry name" value="GH146_SB_dom"/>
</dbReference>
<dbReference type="Proteomes" id="UP000030625">
    <property type="component" value="Chromosome"/>
</dbReference>
<dbReference type="KEGG" id="bka:AH68_00890"/>
<feature type="domain" description="DUF4986" evidence="2">
    <location>
        <begin position="594"/>
        <end position="682"/>
    </location>
</feature>
<feature type="domain" description="Glycoside hydrolase GH146 substrate-binding" evidence="3">
    <location>
        <begin position="709"/>
        <end position="837"/>
    </location>
</feature>
<dbReference type="SUPFAM" id="SSF48208">
    <property type="entry name" value="Six-hairpin glycosidases"/>
    <property type="match status" value="1"/>
</dbReference>
<proteinExistence type="predicted"/>
<evidence type="ECO:0000313" key="4">
    <source>
        <dbReference type="EMBL" id="AIZ15384.1"/>
    </source>
</evidence>
<evidence type="ECO:0000259" key="3">
    <source>
        <dbReference type="Pfam" id="PF20620"/>
    </source>
</evidence>
<dbReference type="GO" id="GO:0005975">
    <property type="term" value="P:carbohydrate metabolic process"/>
    <property type="evidence" value="ECO:0007669"/>
    <property type="project" value="InterPro"/>
</dbReference>